<dbReference type="PANTHER" id="PTHR13887:SF47">
    <property type="entry name" value="CLPXP ADAPTER PROTEIN SPXH"/>
    <property type="match status" value="1"/>
</dbReference>
<comment type="caution">
    <text evidence="1">The sequence shown here is derived from an EMBL/GenBank/DDBJ whole genome shotgun (WGS) entry which is preliminary data.</text>
</comment>
<dbReference type="Gene3D" id="1.10.472.60">
    <property type="entry name" value="putative protein disulfide isomerase domain"/>
    <property type="match status" value="1"/>
</dbReference>
<organism evidence="1 2">
    <name type="scientific">Priestia taiwanensis</name>
    <dbReference type="NCBI Taxonomy" id="1347902"/>
    <lineage>
        <taxon>Bacteria</taxon>
        <taxon>Bacillati</taxon>
        <taxon>Bacillota</taxon>
        <taxon>Bacilli</taxon>
        <taxon>Bacillales</taxon>
        <taxon>Bacillaceae</taxon>
        <taxon>Priestia</taxon>
    </lineage>
</organism>
<evidence type="ECO:0000313" key="1">
    <source>
        <dbReference type="EMBL" id="GGE71842.1"/>
    </source>
</evidence>
<dbReference type="Pfam" id="PF13743">
    <property type="entry name" value="Thioredoxin_5"/>
    <property type="match status" value="1"/>
</dbReference>
<dbReference type="RefSeq" id="WP_188388422.1">
    <property type="nucleotide sequence ID" value="NZ_BMFK01000001.1"/>
</dbReference>
<reference evidence="1" key="2">
    <citation type="submission" date="2020-09" db="EMBL/GenBank/DDBJ databases">
        <authorList>
            <person name="Sun Q."/>
            <person name="Zhou Y."/>
        </authorList>
    </citation>
    <scope>NUCLEOTIDE SEQUENCE</scope>
    <source>
        <strain evidence="1">CGMCC 1.12698</strain>
    </source>
</reference>
<accession>A0A917AUN8</accession>
<sequence length="295" mass="34235">MNVENTYETNTMMPYANHMQPKKCVEIYVFFDPFCSCCWGIQPIIKKLRVEYGDYFKLTYVQTNKVLSPLCKKSMKLNQFTYLIERATHPSDPNGDNNIWITNPITSPHIASIALKAAELQGKIAGIKFLYHLQMEHFLHKTNLQDINILINCAERANLDVEEFRSDLQSEVAIRAYQSDFKITNELQICEVPTMVLFSDNAEEDGVKISGLYPYDIYAQLLKDIIKEDIQPQSPPPLEEYLQRKPLFSTAELALVYSMTYAEVEHEMKKLMLQQKVKREKIDQATFWQVIDGRV</sequence>
<proteinExistence type="predicted"/>
<dbReference type="SUPFAM" id="SSF52833">
    <property type="entry name" value="Thioredoxin-like"/>
    <property type="match status" value="1"/>
</dbReference>
<dbReference type="Gene3D" id="3.40.30.10">
    <property type="entry name" value="Glutaredoxin"/>
    <property type="match status" value="1"/>
</dbReference>
<dbReference type="Proteomes" id="UP000605259">
    <property type="component" value="Unassembled WGS sequence"/>
</dbReference>
<protein>
    <submittedName>
        <fullName evidence="1">UPF0413 Protein</fullName>
    </submittedName>
</protein>
<evidence type="ECO:0000313" key="2">
    <source>
        <dbReference type="Proteomes" id="UP000605259"/>
    </source>
</evidence>
<gene>
    <name evidence="1" type="ORF">GCM10007140_22290</name>
</gene>
<dbReference type="InterPro" id="IPR036249">
    <property type="entry name" value="Thioredoxin-like_sf"/>
</dbReference>
<reference evidence="1" key="1">
    <citation type="journal article" date="2014" name="Int. J. Syst. Evol. Microbiol.">
        <title>Complete genome sequence of Corynebacterium casei LMG S-19264T (=DSM 44701T), isolated from a smear-ripened cheese.</title>
        <authorList>
            <consortium name="US DOE Joint Genome Institute (JGI-PGF)"/>
            <person name="Walter F."/>
            <person name="Albersmeier A."/>
            <person name="Kalinowski J."/>
            <person name="Ruckert C."/>
        </authorList>
    </citation>
    <scope>NUCLEOTIDE SEQUENCE</scope>
    <source>
        <strain evidence="1">CGMCC 1.12698</strain>
    </source>
</reference>
<name>A0A917AUN8_9BACI</name>
<dbReference type="PANTHER" id="PTHR13887">
    <property type="entry name" value="GLUTATHIONE S-TRANSFERASE KAPPA"/>
    <property type="match status" value="1"/>
</dbReference>
<dbReference type="AlphaFoldDB" id="A0A917AUN8"/>
<dbReference type="EMBL" id="BMFK01000001">
    <property type="protein sequence ID" value="GGE71842.1"/>
    <property type="molecule type" value="Genomic_DNA"/>
</dbReference>
<dbReference type="CDD" id="cd03025">
    <property type="entry name" value="DsbA_FrnE_like"/>
    <property type="match status" value="1"/>
</dbReference>
<keyword evidence="2" id="KW-1185">Reference proteome</keyword>